<dbReference type="RefSeq" id="WP_206575955.1">
    <property type="nucleotide sequence ID" value="NZ_JAFKCV010000124.1"/>
</dbReference>
<reference evidence="1" key="1">
    <citation type="submission" date="2021-03" db="EMBL/GenBank/DDBJ databases">
        <title>novel species isolated from a fishpond in China.</title>
        <authorList>
            <person name="Lu H."/>
            <person name="Cai Z."/>
        </authorList>
    </citation>
    <scope>NUCLEOTIDE SEQUENCE</scope>
    <source>
        <strain evidence="1">JCM 30855</strain>
    </source>
</reference>
<dbReference type="Proteomes" id="UP000664654">
    <property type="component" value="Unassembled WGS sequence"/>
</dbReference>
<dbReference type="EMBL" id="JAFKCV010000124">
    <property type="protein sequence ID" value="MBN7827878.1"/>
    <property type="molecule type" value="Genomic_DNA"/>
</dbReference>
<dbReference type="AlphaFoldDB" id="A0A939IPW9"/>
<evidence type="ECO:0000313" key="1">
    <source>
        <dbReference type="EMBL" id="MBN7827878.1"/>
    </source>
</evidence>
<organism evidence="1 2">
    <name type="scientific">Bowmanella dokdonensis</name>
    <dbReference type="NCBI Taxonomy" id="751969"/>
    <lineage>
        <taxon>Bacteria</taxon>
        <taxon>Pseudomonadati</taxon>
        <taxon>Pseudomonadota</taxon>
        <taxon>Gammaproteobacteria</taxon>
        <taxon>Alteromonadales</taxon>
        <taxon>Alteromonadaceae</taxon>
        <taxon>Bowmanella</taxon>
    </lineage>
</organism>
<feature type="non-terminal residue" evidence="1">
    <location>
        <position position="1"/>
    </location>
</feature>
<evidence type="ECO:0000313" key="2">
    <source>
        <dbReference type="Proteomes" id="UP000664654"/>
    </source>
</evidence>
<name>A0A939IPW9_9ALTE</name>
<proteinExistence type="predicted"/>
<sequence length="62" mass="7017">PGFFFLFLNNALPSTCCYISILSNDCHQTLQFPYKLNGTDHSSEMPALIQSRRVNAREGSQH</sequence>
<accession>A0A939IPW9</accession>
<protein>
    <submittedName>
        <fullName evidence="1">Uncharacterized protein</fullName>
    </submittedName>
</protein>
<gene>
    <name evidence="1" type="ORF">J0A66_21850</name>
</gene>
<comment type="caution">
    <text evidence="1">The sequence shown here is derived from an EMBL/GenBank/DDBJ whole genome shotgun (WGS) entry which is preliminary data.</text>
</comment>
<keyword evidence="2" id="KW-1185">Reference proteome</keyword>